<dbReference type="AlphaFoldDB" id="X0WB67"/>
<dbReference type="EMBL" id="BARS01023295">
    <property type="protein sequence ID" value="GAG09906.1"/>
    <property type="molecule type" value="Genomic_DNA"/>
</dbReference>
<reference evidence="1" key="1">
    <citation type="journal article" date="2014" name="Front. Microbiol.">
        <title>High frequency of phylogenetically diverse reductive dehalogenase-homologous genes in deep subseafloor sedimentary metagenomes.</title>
        <authorList>
            <person name="Kawai M."/>
            <person name="Futagami T."/>
            <person name="Toyoda A."/>
            <person name="Takaki Y."/>
            <person name="Nishi S."/>
            <person name="Hori S."/>
            <person name="Arai W."/>
            <person name="Tsubouchi T."/>
            <person name="Morono Y."/>
            <person name="Uchiyama I."/>
            <person name="Ito T."/>
            <person name="Fujiyama A."/>
            <person name="Inagaki F."/>
            <person name="Takami H."/>
        </authorList>
    </citation>
    <scope>NUCLEOTIDE SEQUENCE</scope>
    <source>
        <strain evidence="1">Expedition CK06-06</strain>
    </source>
</reference>
<comment type="caution">
    <text evidence="1">The sequence shown here is derived from an EMBL/GenBank/DDBJ whole genome shotgun (WGS) entry which is preliminary data.</text>
</comment>
<organism evidence="1">
    <name type="scientific">marine sediment metagenome</name>
    <dbReference type="NCBI Taxonomy" id="412755"/>
    <lineage>
        <taxon>unclassified sequences</taxon>
        <taxon>metagenomes</taxon>
        <taxon>ecological metagenomes</taxon>
    </lineage>
</organism>
<name>X0WB67_9ZZZZ</name>
<protein>
    <submittedName>
        <fullName evidence="1">Uncharacterized protein</fullName>
    </submittedName>
</protein>
<feature type="non-terminal residue" evidence="1">
    <location>
        <position position="269"/>
    </location>
</feature>
<sequence>YDRNTLDFYSITFDNLSSPLTPGKYGGFECPDKPVIAHEAGNFVTFPRIDQIDVWVNAVKPVWLEQTREKLEEMGLFDEWPVWSENSEKLYLLMHKINTEAIRKSPDINGYHWWLFQEYWEKSDGLVDAYFRPKSITPEQVRPFNSDLVILQEGLKRNYRTDETLEVSPAISNYSPVAGESGKLTCIVSIEEQILFEDSFVIDPIDKGLVECRNRLSFSLPEVAEPKRIKVAMTLDFAGNKYSNHWDSWLYPLDIEGNILKNVEFFVSS</sequence>
<proteinExistence type="predicted"/>
<evidence type="ECO:0000313" key="1">
    <source>
        <dbReference type="EMBL" id="GAG09906.1"/>
    </source>
</evidence>
<dbReference type="SUPFAM" id="SSF51445">
    <property type="entry name" value="(Trans)glycosidases"/>
    <property type="match status" value="1"/>
</dbReference>
<gene>
    <name evidence="1" type="ORF">S01H1_37109</name>
</gene>
<accession>X0WB67</accession>
<dbReference type="InterPro" id="IPR017853">
    <property type="entry name" value="GH"/>
</dbReference>
<feature type="non-terminal residue" evidence="1">
    <location>
        <position position="1"/>
    </location>
</feature>